<accession>A0A382SP38</accession>
<dbReference type="Gene3D" id="3.90.226.10">
    <property type="entry name" value="2-enoyl-CoA Hydratase, Chain A, domain 1"/>
    <property type="match status" value="1"/>
</dbReference>
<dbReference type="InterPro" id="IPR014748">
    <property type="entry name" value="Enoyl-CoA_hydra_C"/>
</dbReference>
<evidence type="ECO:0000256" key="1">
    <source>
        <dbReference type="ARBA" id="ARBA00005254"/>
    </source>
</evidence>
<evidence type="ECO:0000256" key="2">
    <source>
        <dbReference type="ARBA" id="ARBA00023239"/>
    </source>
</evidence>
<comment type="similarity">
    <text evidence="1">Belongs to the enoyl-CoA hydratase/isomerase family.</text>
</comment>
<dbReference type="PANTHER" id="PTHR11941:SF54">
    <property type="entry name" value="ENOYL-COA HYDRATASE, MITOCHONDRIAL"/>
    <property type="match status" value="1"/>
</dbReference>
<proteinExistence type="inferred from homology"/>
<protein>
    <recommendedName>
        <fullName evidence="4">Enoyl-CoA hydratase</fullName>
    </recommendedName>
</protein>
<dbReference type="PROSITE" id="PS00166">
    <property type="entry name" value="ENOYL_COA_HYDRATASE"/>
    <property type="match status" value="1"/>
</dbReference>
<gene>
    <name evidence="3" type="ORF">METZ01_LOCUS364513</name>
</gene>
<dbReference type="InterPro" id="IPR001753">
    <property type="entry name" value="Enoyl-CoA_hydra/iso"/>
</dbReference>
<name>A0A382SP38_9ZZZZ</name>
<feature type="non-terminal residue" evidence="3">
    <location>
        <position position="1"/>
    </location>
</feature>
<dbReference type="Pfam" id="PF00378">
    <property type="entry name" value="ECH_1"/>
    <property type="match status" value="1"/>
</dbReference>
<dbReference type="SUPFAM" id="SSF52096">
    <property type="entry name" value="ClpP/crotonase"/>
    <property type="match status" value="1"/>
</dbReference>
<evidence type="ECO:0008006" key="4">
    <source>
        <dbReference type="Google" id="ProtNLM"/>
    </source>
</evidence>
<dbReference type="EMBL" id="UINC01130532">
    <property type="protein sequence ID" value="SVD11659.1"/>
    <property type="molecule type" value="Genomic_DNA"/>
</dbReference>
<organism evidence="3">
    <name type="scientific">marine metagenome</name>
    <dbReference type="NCBI Taxonomy" id="408172"/>
    <lineage>
        <taxon>unclassified sequences</taxon>
        <taxon>metagenomes</taxon>
        <taxon>ecological metagenomes</taxon>
    </lineage>
</organism>
<dbReference type="PANTHER" id="PTHR11941">
    <property type="entry name" value="ENOYL-COA HYDRATASE-RELATED"/>
    <property type="match status" value="1"/>
</dbReference>
<dbReference type="Gene3D" id="1.10.12.10">
    <property type="entry name" value="Lyase 2-enoyl-coa Hydratase, Chain A, domain 2"/>
    <property type="match status" value="1"/>
</dbReference>
<dbReference type="CDD" id="cd06558">
    <property type="entry name" value="crotonase-like"/>
    <property type="match status" value="1"/>
</dbReference>
<dbReference type="InterPro" id="IPR029045">
    <property type="entry name" value="ClpP/crotonase-like_dom_sf"/>
</dbReference>
<dbReference type="GO" id="GO:0006635">
    <property type="term" value="P:fatty acid beta-oxidation"/>
    <property type="evidence" value="ECO:0007669"/>
    <property type="project" value="TreeGrafter"/>
</dbReference>
<dbReference type="InterPro" id="IPR018376">
    <property type="entry name" value="Enoyl-CoA_hyd/isom_CS"/>
</dbReference>
<evidence type="ECO:0000313" key="3">
    <source>
        <dbReference type="EMBL" id="SVD11659.1"/>
    </source>
</evidence>
<dbReference type="GO" id="GO:0016829">
    <property type="term" value="F:lyase activity"/>
    <property type="evidence" value="ECO:0007669"/>
    <property type="project" value="UniProtKB-KW"/>
</dbReference>
<keyword evidence="2" id="KW-0456">Lyase</keyword>
<reference evidence="3" key="1">
    <citation type="submission" date="2018-05" db="EMBL/GenBank/DDBJ databases">
        <authorList>
            <person name="Lanie J.A."/>
            <person name="Ng W.-L."/>
            <person name="Kazmierczak K.M."/>
            <person name="Andrzejewski T.M."/>
            <person name="Davidsen T.M."/>
            <person name="Wayne K.J."/>
            <person name="Tettelin H."/>
            <person name="Glass J.I."/>
            <person name="Rusch D."/>
            <person name="Podicherti R."/>
            <person name="Tsui H.-C.T."/>
            <person name="Winkler M.E."/>
        </authorList>
    </citation>
    <scope>NUCLEOTIDE SEQUENCE</scope>
</reference>
<sequence>CVGTDLKERFKEGSDYFPDTGFAGLTERFDLNKPVVALVNGDAIGGGLEIVLACDLAITVDHARFGLPEPRVGLAAKGGLHRLGRQIPMKHAMEIALTGKLFDAKTALEYGLVNHVVEQRNFGKVSSEMLKSLIECAPLALKATKQMIQKGQDALSLEEAYQNNYPVYDLMLASKDALEGSRAFIEKRKPVWQGK</sequence>
<dbReference type="AlphaFoldDB" id="A0A382SP38"/>